<dbReference type="RefSeq" id="WP_267151416.1">
    <property type="nucleotide sequence ID" value="NZ_JAPMLT010000003.1"/>
</dbReference>
<evidence type="ECO:0000313" key="8">
    <source>
        <dbReference type="EMBL" id="MCX7570155.1"/>
    </source>
</evidence>
<dbReference type="Gene3D" id="3.40.50.1360">
    <property type="match status" value="1"/>
</dbReference>
<dbReference type="Pfam" id="PF04198">
    <property type="entry name" value="Sugar-bind"/>
    <property type="match status" value="1"/>
</dbReference>
<dbReference type="Gene3D" id="1.10.10.10">
    <property type="entry name" value="Winged helix-like DNA-binding domain superfamily/Winged helix DNA-binding domain"/>
    <property type="match status" value="1"/>
</dbReference>
<dbReference type="InterPro" id="IPR007324">
    <property type="entry name" value="Sugar-bd_dom_put"/>
</dbReference>
<dbReference type="EMBL" id="JAPMLT010000003">
    <property type="protein sequence ID" value="MCX7570155.1"/>
    <property type="molecule type" value="Genomic_DNA"/>
</dbReference>
<keyword evidence="9" id="KW-1185">Reference proteome</keyword>
<name>A0ABT3WZR8_9BACL</name>
<evidence type="ECO:0000256" key="2">
    <source>
        <dbReference type="ARBA" id="ARBA00023015"/>
    </source>
</evidence>
<dbReference type="SUPFAM" id="SSF46785">
    <property type="entry name" value="Winged helix' DNA-binding domain"/>
    <property type="match status" value="1"/>
</dbReference>
<keyword evidence="3" id="KW-0238">DNA-binding</keyword>
<feature type="domain" description="Sugar-binding" evidence="6">
    <location>
        <begin position="83"/>
        <end position="327"/>
    </location>
</feature>
<dbReference type="Proteomes" id="UP001208017">
    <property type="component" value="Unassembled WGS sequence"/>
</dbReference>
<feature type="region of interest" description="Disordered" evidence="5">
    <location>
        <begin position="329"/>
        <end position="355"/>
    </location>
</feature>
<dbReference type="PANTHER" id="PTHR34294">
    <property type="entry name" value="TRANSCRIPTIONAL REGULATOR-RELATED"/>
    <property type="match status" value="1"/>
</dbReference>
<dbReference type="InterPro" id="IPR037171">
    <property type="entry name" value="NagB/RpiA_transferase-like"/>
</dbReference>
<comment type="similarity">
    <text evidence="1">Belongs to the SorC transcriptional regulatory family.</text>
</comment>
<feature type="compositionally biased region" description="Basic and acidic residues" evidence="5">
    <location>
        <begin position="330"/>
        <end position="355"/>
    </location>
</feature>
<proteinExistence type="inferred from homology"/>
<evidence type="ECO:0008006" key="10">
    <source>
        <dbReference type="Google" id="ProtNLM"/>
    </source>
</evidence>
<accession>A0ABT3WZR8</accession>
<evidence type="ECO:0000259" key="7">
    <source>
        <dbReference type="Pfam" id="PF21715"/>
    </source>
</evidence>
<organism evidence="8 9">
    <name type="scientific">Tumebacillus lacus</name>
    <dbReference type="NCBI Taxonomy" id="2995335"/>
    <lineage>
        <taxon>Bacteria</taxon>
        <taxon>Bacillati</taxon>
        <taxon>Bacillota</taxon>
        <taxon>Bacilli</taxon>
        <taxon>Bacillales</taxon>
        <taxon>Alicyclobacillaceae</taxon>
        <taxon>Tumebacillus</taxon>
    </lineage>
</organism>
<dbReference type="InterPro" id="IPR051054">
    <property type="entry name" value="SorC_transcr_regulators"/>
</dbReference>
<dbReference type="InterPro" id="IPR048715">
    <property type="entry name" value="CggR_N"/>
</dbReference>
<evidence type="ECO:0000256" key="3">
    <source>
        <dbReference type="ARBA" id="ARBA00023125"/>
    </source>
</evidence>
<keyword evidence="4" id="KW-0804">Transcription</keyword>
<protein>
    <recommendedName>
        <fullName evidence="10">Sugar-binding domain-containing protein</fullName>
    </recommendedName>
</protein>
<sequence>MKLVPDLLDGMKKRYRVLHHLFLTQPIGRRGLAMQLQTTERILRAEVDFLKDQGLLAVETVGMHVTEEGKKLLHDLADIIREIDGLAEKERLLAERLGLAEVRLVAGDADADPLVKKALGHTAAELLRGMLRPGDSIAVTGGTTIAAIAESMQKAPLGVEVLPARGGLGENMEFQANTIASRLAAKLGGTYRMLHAPDLLSDEAHHSLVNDPQVLDTLERIRSARIVVHGIGQAIPMAKRRRIPESRIGHLAEQGAIAEAFGYYFDRDGQIVHAMNTVGLKLADLSRIEQVVAVAGGATKAEAISAVASGCPVHVLVTDEAVADAILGNRQRETETRQSETEISGENKEETVHGN</sequence>
<evidence type="ECO:0000313" key="9">
    <source>
        <dbReference type="Proteomes" id="UP001208017"/>
    </source>
</evidence>
<dbReference type="Pfam" id="PF21715">
    <property type="entry name" value="CggR_N"/>
    <property type="match status" value="1"/>
</dbReference>
<evidence type="ECO:0000256" key="1">
    <source>
        <dbReference type="ARBA" id="ARBA00010466"/>
    </source>
</evidence>
<dbReference type="SUPFAM" id="SSF100950">
    <property type="entry name" value="NagB/RpiA/CoA transferase-like"/>
    <property type="match status" value="1"/>
</dbReference>
<gene>
    <name evidence="8" type="ORF">OS242_09280</name>
</gene>
<evidence type="ECO:0000256" key="5">
    <source>
        <dbReference type="SAM" id="MobiDB-lite"/>
    </source>
</evidence>
<keyword evidence="2" id="KW-0805">Transcription regulation</keyword>
<feature type="domain" description="CggR N-terminal DNA binding" evidence="7">
    <location>
        <begin position="11"/>
        <end position="80"/>
    </location>
</feature>
<reference evidence="8 9" key="1">
    <citation type="submission" date="2022-11" db="EMBL/GenBank/DDBJ databases">
        <title>Study of microbial diversity in lake waters.</title>
        <authorList>
            <person name="Zhang J."/>
        </authorList>
    </citation>
    <scope>NUCLEOTIDE SEQUENCE [LARGE SCALE GENOMIC DNA]</scope>
    <source>
        <strain evidence="8 9">DT12</strain>
    </source>
</reference>
<comment type="caution">
    <text evidence="8">The sequence shown here is derived from an EMBL/GenBank/DDBJ whole genome shotgun (WGS) entry which is preliminary data.</text>
</comment>
<evidence type="ECO:0000259" key="6">
    <source>
        <dbReference type="Pfam" id="PF04198"/>
    </source>
</evidence>
<dbReference type="PANTHER" id="PTHR34294:SF5">
    <property type="entry name" value="CENTRAL GLYCOLYTIC GENES REGULATOR"/>
    <property type="match status" value="1"/>
</dbReference>
<dbReference type="InterPro" id="IPR036390">
    <property type="entry name" value="WH_DNA-bd_sf"/>
</dbReference>
<evidence type="ECO:0000256" key="4">
    <source>
        <dbReference type="ARBA" id="ARBA00023163"/>
    </source>
</evidence>
<dbReference type="InterPro" id="IPR036388">
    <property type="entry name" value="WH-like_DNA-bd_sf"/>
</dbReference>